<evidence type="ECO:0000256" key="1">
    <source>
        <dbReference type="ARBA" id="ARBA00023125"/>
    </source>
</evidence>
<keyword evidence="4" id="KW-1185">Reference proteome</keyword>
<dbReference type="SUPFAM" id="SSF48295">
    <property type="entry name" value="TrpR-like"/>
    <property type="match status" value="1"/>
</dbReference>
<dbReference type="GO" id="GO:0005634">
    <property type="term" value="C:nucleus"/>
    <property type="evidence" value="ECO:0007669"/>
    <property type="project" value="TreeGrafter"/>
</dbReference>
<dbReference type="PROSITE" id="PS51253">
    <property type="entry name" value="HTH_CENPB"/>
    <property type="match status" value="1"/>
</dbReference>
<dbReference type="InterPro" id="IPR004875">
    <property type="entry name" value="DDE_SF_endonuclease_dom"/>
</dbReference>
<organism evidence="3 4">
    <name type="scientific">Acaulospora morrowiae</name>
    <dbReference type="NCBI Taxonomy" id="94023"/>
    <lineage>
        <taxon>Eukaryota</taxon>
        <taxon>Fungi</taxon>
        <taxon>Fungi incertae sedis</taxon>
        <taxon>Mucoromycota</taxon>
        <taxon>Glomeromycotina</taxon>
        <taxon>Glomeromycetes</taxon>
        <taxon>Diversisporales</taxon>
        <taxon>Acaulosporaceae</taxon>
        <taxon>Acaulospora</taxon>
    </lineage>
</organism>
<feature type="non-terminal residue" evidence="3">
    <location>
        <position position="392"/>
    </location>
</feature>
<reference evidence="3" key="1">
    <citation type="submission" date="2021-06" db="EMBL/GenBank/DDBJ databases">
        <authorList>
            <person name="Kallberg Y."/>
            <person name="Tangrot J."/>
            <person name="Rosling A."/>
        </authorList>
    </citation>
    <scope>NUCLEOTIDE SEQUENCE</scope>
    <source>
        <strain evidence="3">CL551</strain>
    </source>
</reference>
<sequence length="392" mass="45153">MTRVKKGERRSYSVEEKAAVVRFALASNNTKAAVHFDISKSMVGKWVKSLKTYLNDLRNRKSRRVGAGRKEAFPAEEKQLFVWFLQMREAALAVTYNSLKIEMLKIIAETVANTDDPTKKLNAINFKASSTWLKRFLHRNGLTLRHKTKISQQLPKDLEEKLLNFQRYIIRLRQDKNFPLSHIANMDETPVWFDMSGNLTVEEIGKKTVHVRTTGNDKNRFTVVLTCFADGQKHPPTVIFKGKRWPKSIPPPPPNINISFHEKGWMDEEGMATWTHDFAKKRPGGNKEPVLLVYDSFKAHLTDSIKKEMKKTNAYVVVIPGGLTSMCQPLDVSINRPFKIAIRRYWHEWMASGEVKKTTNGNLKRASLDIVCKWIISAWDEISPEIIQRAFR</sequence>
<dbReference type="Gene3D" id="1.10.10.60">
    <property type="entry name" value="Homeodomain-like"/>
    <property type="match status" value="1"/>
</dbReference>
<keyword evidence="1" id="KW-0238">DNA-binding</keyword>
<feature type="domain" description="HTH CENPB-type" evidence="2">
    <location>
        <begin position="64"/>
        <end position="146"/>
    </location>
</feature>
<evidence type="ECO:0000313" key="4">
    <source>
        <dbReference type="Proteomes" id="UP000789342"/>
    </source>
</evidence>
<dbReference type="InterPro" id="IPR050863">
    <property type="entry name" value="CenT-Element_Derived"/>
</dbReference>
<name>A0A9N9IWY0_9GLOM</name>
<evidence type="ECO:0000313" key="3">
    <source>
        <dbReference type="EMBL" id="CAG8751711.1"/>
    </source>
</evidence>
<dbReference type="InterPro" id="IPR010921">
    <property type="entry name" value="Trp_repressor/repl_initiator"/>
</dbReference>
<comment type="caution">
    <text evidence="3">The sequence shown here is derived from an EMBL/GenBank/DDBJ whole genome shotgun (WGS) entry which is preliminary data.</text>
</comment>
<dbReference type="Pfam" id="PF03221">
    <property type="entry name" value="HTH_Tnp_Tc5"/>
    <property type="match status" value="1"/>
</dbReference>
<proteinExistence type="predicted"/>
<dbReference type="EMBL" id="CAJVPV010035860">
    <property type="protein sequence ID" value="CAG8751711.1"/>
    <property type="molecule type" value="Genomic_DNA"/>
</dbReference>
<gene>
    <name evidence="3" type="ORF">AMORRO_LOCUS15386</name>
</gene>
<dbReference type="GO" id="GO:0043565">
    <property type="term" value="F:sequence-specific DNA binding"/>
    <property type="evidence" value="ECO:0007669"/>
    <property type="project" value="InterPro"/>
</dbReference>
<dbReference type="OrthoDB" id="2158935at2759"/>
<dbReference type="Proteomes" id="UP000789342">
    <property type="component" value="Unassembled WGS sequence"/>
</dbReference>
<dbReference type="PANTHER" id="PTHR19303">
    <property type="entry name" value="TRANSPOSON"/>
    <property type="match status" value="1"/>
</dbReference>
<dbReference type="InterPro" id="IPR006600">
    <property type="entry name" value="HTH_CenpB_DNA-bd_dom"/>
</dbReference>
<dbReference type="Pfam" id="PF03184">
    <property type="entry name" value="DDE_1"/>
    <property type="match status" value="1"/>
</dbReference>
<dbReference type="AlphaFoldDB" id="A0A9N9IWY0"/>
<dbReference type="PANTHER" id="PTHR19303:SF74">
    <property type="entry name" value="POGO TRANSPOSABLE ELEMENT WITH KRAB DOMAIN"/>
    <property type="match status" value="1"/>
</dbReference>
<dbReference type="SMART" id="SM00674">
    <property type="entry name" value="CENPB"/>
    <property type="match status" value="1"/>
</dbReference>
<accession>A0A9N9IWY0</accession>
<protein>
    <submittedName>
        <fullName evidence="3">644_t:CDS:1</fullName>
    </submittedName>
</protein>
<evidence type="ECO:0000259" key="2">
    <source>
        <dbReference type="PROSITE" id="PS51253"/>
    </source>
</evidence>